<evidence type="ECO:0000256" key="1">
    <source>
        <dbReference type="ARBA" id="ARBA00023002"/>
    </source>
</evidence>
<dbReference type="InterPro" id="IPR011251">
    <property type="entry name" value="Luciferase-like_dom"/>
</dbReference>
<proteinExistence type="predicted"/>
<dbReference type="GO" id="GO:0016705">
    <property type="term" value="F:oxidoreductase activity, acting on paired donors, with incorporation or reduction of molecular oxygen"/>
    <property type="evidence" value="ECO:0007669"/>
    <property type="project" value="InterPro"/>
</dbReference>
<dbReference type="Pfam" id="PF00296">
    <property type="entry name" value="Bac_luciferase"/>
    <property type="match status" value="1"/>
</dbReference>
<evidence type="ECO:0000313" key="4">
    <source>
        <dbReference type="Proteomes" id="UP000655751"/>
    </source>
</evidence>
<evidence type="ECO:0000259" key="2">
    <source>
        <dbReference type="Pfam" id="PF00296"/>
    </source>
</evidence>
<dbReference type="Proteomes" id="UP000655751">
    <property type="component" value="Unassembled WGS sequence"/>
</dbReference>
<dbReference type="EMBL" id="JADMLG010000001">
    <property type="protein sequence ID" value="MBH0774776.1"/>
    <property type="molecule type" value="Genomic_DNA"/>
</dbReference>
<keyword evidence="1 3" id="KW-0560">Oxidoreductase</keyword>
<dbReference type="InterPro" id="IPR036661">
    <property type="entry name" value="Luciferase-like_sf"/>
</dbReference>
<dbReference type="EC" id="1.-.-.-" evidence="3"/>
<dbReference type="NCBIfam" id="TIGR03564">
    <property type="entry name" value="F420_MSMEG_4879"/>
    <property type="match status" value="1"/>
</dbReference>
<feature type="domain" description="Luciferase-like" evidence="2">
    <location>
        <begin position="12"/>
        <end position="276"/>
    </location>
</feature>
<name>A0A931I5W0_9NOCA</name>
<dbReference type="AlphaFoldDB" id="A0A931I5W0"/>
<dbReference type="InterPro" id="IPR050564">
    <property type="entry name" value="F420-G6PD/mer"/>
</dbReference>
<protein>
    <submittedName>
        <fullName evidence="3">TIGR03564 family F420-dependent LLM class oxidoreductase</fullName>
        <ecNumber evidence="3">1.-.-.-</ecNumber>
    </submittedName>
</protein>
<keyword evidence="4" id="KW-1185">Reference proteome</keyword>
<accession>A0A931I5W0</accession>
<evidence type="ECO:0000313" key="3">
    <source>
        <dbReference type="EMBL" id="MBH0774776.1"/>
    </source>
</evidence>
<comment type="caution">
    <text evidence="3">The sequence shown here is derived from an EMBL/GenBank/DDBJ whole genome shotgun (WGS) entry which is preliminary data.</text>
</comment>
<gene>
    <name evidence="3" type="ORF">IT779_00565</name>
</gene>
<dbReference type="PANTHER" id="PTHR43244">
    <property type="match status" value="1"/>
</dbReference>
<sequence length="307" mass="32588">MQMSRFVFPRGTLDEFVRDIAGCEDAGFDGVWAPQIFGWDALLALTLAGTRTSRIRLGTAVLPTHPVHPLSMAISAMTAAAAVDGRLTLGVGASHRFIVEGVWGLDYRRSVTRMRAYLTALRAATSGEVVDVDTDMLTARTAKPLELPDVAPPRIVLAGLGPRMVATAGELADGTITWLAGARTLGRRIVPAVSAAADTARRPAPRVIACLPICVTDDERAGRASAREFLSAYADVPSYRALLDEEGVDEPADIALVGTEDRLREAMADLAAAGVTEFCARILGGAESIDRTTAFLTSAAADLRDRK</sequence>
<dbReference type="SUPFAM" id="SSF51679">
    <property type="entry name" value="Bacterial luciferase-like"/>
    <property type="match status" value="1"/>
</dbReference>
<dbReference type="CDD" id="cd01097">
    <property type="entry name" value="Tetrahydromethanopterin_reductase"/>
    <property type="match status" value="1"/>
</dbReference>
<dbReference type="Gene3D" id="3.20.20.30">
    <property type="entry name" value="Luciferase-like domain"/>
    <property type="match status" value="1"/>
</dbReference>
<dbReference type="PANTHER" id="PTHR43244:SF1">
    <property type="entry name" value="5,10-METHYLENETETRAHYDROMETHANOPTERIN REDUCTASE"/>
    <property type="match status" value="1"/>
</dbReference>
<dbReference type="RefSeq" id="WP_196147143.1">
    <property type="nucleotide sequence ID" value="NZ_JADMLG010000001.1"/>
</dbReference>
<organism evidence="3 4">
    <name type="scientific">Nocardia bovistercoris</name>
    <dbReference type="NCBI Taxonomy" id="2785916"/>
    <lineage>
        <taxon>Bacteria</taxon>
        <taxon>Bacillati</taxon>
        <taxon>Actinomycetota</taxon>
        <taxon>Actinomycetes</taxon>
        <taxon>Mycobacteriales</taxon>
        <taxon>Nocardiaceae</taxon>
        <taxon>Nocardia</taxon>
    </lineage>
</organism>
<dbReference type="InterPro" id="IPR019910">
    <property type="entry name" value="Lucif-like_OxRdtase_MSMEG_4879"/>
</dbReference>
<reference evidence="3" key="1">
    <citation type="submission" date="2020-11" db="EMBL/GenBank/DDBJ databases">
        <title>Nocardia NEAU-351.nov., a novel actinomycete isolated from the cow dung.</title>
        <authorList>
            <person name="Zhang X."/>
        </authorList>
    </citation>
    <scope>NUCLEOTIDE SEQUENCE</scope>
    <source>
        <strain evidence="3">NEAU-351</strain>
    </source>
</reference>